<name>A0AAQ3RB48_9PEZI</name>
<dbReference type="GO" id="GO:0016538">
    <property type="term" value="F:cyclin-dependent protein serine/threonine kinase regulator activity"/>
    <property type="evidence" value="ECO:0007669"/>
    <property type="project" value="InterPro"/>
</dbReference>
<dbReference type="SMART" id="SM00385">
    <property type="entry name" value="CYCLIN"/>
    <property type="match status" value="2"/>
</dbReference>
<organism evidence="6 7">
    <name type="scientific">Acrodontium crateriforme</name>
    <dbReference type="NCBI Taxonomy" id="150365"/>
    <lineage>
        <taxon>Eukaryota</taxon>
        <taxon>Fungi</taxon>
        <taxon>Dikarya</taxon>
        <taxon>Ascomycota</taxon>
        <taxon>Pezizomycotina</taxon>
        <taxon>Dothideomycetes</taxon>
        <taxon>Dothideomycetidae</taxon>
        <taxon>Mycosphaerellales</taxon>
        <taxon>Teratosphaeriaceae</taxon>
        <taxon>Acrodontium</taxon>
    </lineage>
</organism>
<sequence length="434" mass="48475">MPAAPPLPSSQPAVRQPPKSPNAVLAETEAQWIFTPEELANTPSIQHGMSPADERDIRAKGVTFIVQAGIMLKLPQLTLSTAAIFFQRFLMRASLKREHEGIPKLHHYQAAATCLFLATKVEESGRKMKEMILTFCRVAQKNPNLIIDEQSKDFWKWRDSILLNEDVLLETLCFDLTIESPHRLLFELLKFYGVEHNKQLRNQAWSFVTDADSTQLGLLCSSKSIAVAGLYAACRYCGVALPDDTRGRPWWEIQKVKLADVRKALDHMCANYEQVQKAAVPNGPPTNVTGGDGGKSMYQGLSTLVDGPDDSWDSTRLKAEAPPPGSERRHSNASSIGVKRDREDTNGDSREARDETERKRTKLEDERGINGKSDAPAVQPLKDDSGDLKQREEKLRIENANRQAEEEVKASEQTQAQDAVEIEREGSEEGEVEE</sequence>
<dbReference type="CDD" id="cd20546">
    <property type="entry name" value="CYCLIN_SpCG1C_ScCTK2-like_rpt2"/>
    <property type="match status" value="1"/>
</dbReference>
<proteinExistence type="inferred from homology"/>
<dbReference type="FunFam" id="1.10.472.10:FF:000072">
    <property type="entry name" value="Cyclin Pch1"/>
    <property type="match status" value="1"/>
</dbReference>
<evidence type="ECO:0000313" key="7">
    <source>
        <dbReference type="Proteomes" id="UP001303373"/>
    </source>
</evidence>
<gene>
    <name evidence="6" type="ORF">R9X50_00488000</name>
</gene>
<feature type="domain" description="Cyclin-like" evidence="5">
    <location>
        <begin position="183"/>
        <end position="270"/>
    </location>
</feature>
<evidence type="ECO:0000256" key="4">
    <source>
        <dbReference type="SAM" id="MobiDB-lite"/>
    </source>
</evidence>
<feature type="region of interest" description="Disordered" evidence="4">
    <location>
        <begin position="279"/>
        <end position="434"/>
    </location>
</feature>
<keyword evidence="7" id="KW-1185">Reference proteome</keyword>
<dbReference type="SUPFAM" id="SSF47954">
    <property type="entry name" value="Cyclin-like"/>
    <property type="match status" value="2"/>
</dbReference>
<evidence type="ECO:0000256" key="3">
    <source>
        <dbReference type="RuleBase" id="RU000383"/>
    </source>
</evidence>
<feature type="domain" description="Cyclin-like" evidence="5">
    <location>
        <begin position="63"/>
        <end position="170"/>
    </location>
</feature>
<dbReference type="EMBL" id="CP138586">
    <property type="protein sequence ID" value="WPH02025.1"/>
    <property type="molecule type" value="Genomic_DNA"/>
</dbReference>
<keyword evidence="3" id="KW-0195">Cyclin</keyword>
<accession>A0AAQ3RB48</accession>
<dbReference type="GO" id="GO:0006357">
    <property type="term" value="P:regulation of transcription by RNA polymerase II"/>
    <property type="evidence" value="ECO:0007669"/>
    <property type="project" value="InterPro"/>
</dbReference>
<evidence type="ECO:0000313" key="6">
    <source>
        <dbReference type="EMBL" id="WPH02025.1"/>
    </source>
</evidence>
<dbReference type="InterPro" id="IPR043198">
    <property type="entry name" value="Cyclin/Ssn8"/>
</dbReference>
<dbReference type="InterPro" id="IPR036915">
    <property type="entry name" value="Cyclin-like_sf"/>
</dbReference>
<dbReference type="InterPro" id="IPR013763">
    <property type="entry name" value="Cyclin-like_dom"/>
</dbReference>
<dbReference type="Proteomes" id="UP001303373">
    <property type="component" value="Chromosome 7"/>
</dbReference>
<feature type="region of interest" description="Disordered" evidence="4">
    <location>
        <begin position="1"/>
        <end position="21"/>
    </location>
</feature>
<evidence type="ECO:0000256" key="2">
    <source>
        <dbReference type="ARBA" id="ARBA00014912"/>
    </source>
</evidence>
<dbReference type="InterPro" id="IPR006671">
    <property type="entry name" value="Cyclin_N"/>
</dbReference>
<reference evidence="6 7" key="1">
    <citation type="submission" date="2023-11" db="EMBL/GenBank/DDBJ databases">
        <title>An acidophilic fungus is an integral part of prey digestion in a carnivorous sundew plant.</title>
        <authorList>
            <person name="Tsai I.J."/>
        </authorList>
    </citation>
    <scope>NUCLEOTIDE SEQUENCE [LARGE SCALE GENOMIC DNA]</scope>
    <source>
        <strain evidence="6">169a</strain>
    </source>
</reference>
<evidence type="ECO:0000256" key="1">
    <source>
        <dbReference type="ARBA" id="ARBA00008638"/>
    </source>
</evidence>
<evidence type="ECO:0000259" key="5">
    <source>
        <dbReference type="SMART" id="SM00385"/>
    </source>
</evidence>
<dbReference type="Pfam" id="PF00134">
    <property type="entry name" value="Cyclin_N"/>
    <property type="match status" value="1"/>
</dbReference>
<dbReference type="AlphaFoldDB" id="A0AAQ3RB48"/>
<feature type="compositionally biased region" description="Basic and acidic residues" evidence="4">
    <location>
        <begin position="381"/>
        <end position="410"/>
    </location>
</feature>
<dbReference type="PANTHER" id="PTHR10026">
    <property type="entry name" value="CYCLIN"/>
    <property type="match status" value="1"/>
</dbReference>
<protein>
    <recommendedName>
        <fullName evidence="2">RNA polymerase II holoenzyme cyclin-like subunit</fullName>
    </recommendedName>
</protein>
<dbReference type="Gene3D" id="1.10.472.10">
    <property type="entry name" value="Cyclin-like"/>
    <property type="match status" value="2"/>
</dbReference>
<dbReference type="CDD" id="cd20545">
    <property type="entry name" value="CYCLIN_SpCG1C-like_rpt1"/>
    <property type="match status" value="1"/>
</dbReference>
<comment type="similarity">
    <text evidence="1">Belongs to the cyclin family. Cyclin C subfamily.</text>
</comment>
<feature type="compositionally biased region" description="Basic and acidic residues" evidence="4">
    <location>
        <begin position="338"/>
        <end position="369"/>
    </location>
</feature>